<dbReference type="Pfam" id="PF13175">
    <property type="entry name" value="AAA_15"/>
    <property type="match status" value="1"/>
</dbReference>
<sequence>MDNFKIQSIYIGEKCDKKYCKVLKRGCEYKFYSGNLTEEINLYGDNINICALVGKNGSGKSSLLDILYRLANNFGYLLFRGVVMPGAETPKYLKQIYASIKFKLNETYLELKCEDTKMYLKENSDIVWDNEYSGEAINNNAEGKLKGYFDAFTSSDKDNKIIKTASKFFYTIVTNYSIQSFNYDDYEDEGEWLHNVFHKNDGYSHPIVLNPFRTTSGIDIENEGELTNYRLSAILLKDQRIIKENKEKKSFIDGYHLKRLEYHYSPFKYYSNIFDSLKDGDLEKEEHKEDDAPSLIKFINGKFLEAFKIKGSCTNLILNTFFSNLQLSDESPSSFKTACVYIVYKVLSSTKYPNYAKYFSHYHKYDRCLDANPANSDFKDFLEEIKSEKSHIANKLNQTIQFINEYKELEERIGSPLNDENSMFNFLSYIGERKLPNNITDIIRELPPPFFKVKILLCKKSQQNKEEISFTKLSSGEKQFAYMMSTYIYHLANLESITPKVTDTSLHGKTGRVGYRMINLVFDEMELCFHPEYQRTFVNNLISYIKRMELNKTFSFNIILTTHSPFILSDIPACNILALKDGEPDEQFKNEKTLAANIYDILNNGFFMDDFIGEYSSIFIDEIIKKLNDSNDDISAKEQEILFKQISLIGDDFVRIKLLEKLDQCTNNRFSIEERKRILREELDKLN</sequence>
<dbReference type="PANTHER" id="PTHR43581">
    <property type="entry name" value="ATP/GTP PHOSPHATASE"/>
    <property type="match status" value="1"/>
</dbReference>
<protein>
    <recommendedName>
        <fullName evidence="1">Endonuclease GajA/Old nuclease/RecF-like AAA domain-containing protein</fullName>
    </recommendedName>
</protein>
<organism evidence="2 3">
    <name type="scientific">Prevotella amnii DNF00058</name>
    <dbReference type="NCBI Taxonomy" id="1401066"/>
    <lineage>
        <taxon>Bacteria</taxon>
        <taxon>Pseudomonadati</taxon>
        <taxon>Bacteroidota</taxon>
        <taxon>Bacteroidia</taxon>
        <taxon>Bacteroidales</taxon>
        <taxon>Prevotellaceae</taxon>
        <taxon>Prevotella</taxon>
    </lineage>
</organism>
<dbReference type="EMBL" id="JRNU01000018">
    <property type="protein sequence ID" value="KGF52033.1"/>
    <property type="molecule type" value="Genomic_DNA"/>
</dbReference>
<dbReference type="Gene3D" id="3.40.50.300">
    <property type="entry name" value="P-loop containing nucleotide triphosphate hydrolases"/>
    <property type="match status" value="2"/>
</dbReference>
<keyword evidence="3" id="KW-1185">Reference proteome</keyword>
<dbReference type="PANTHER" id="PTHR43581:SF2">
    <property type="entry name" value="EXCINUCLEASE ATPASE SUBUNIT"/>
    <property type="match status" value="1"/>
</dbReference>
<proteinExistence type="predicted"/>
<gene>
    <name evidence="2" type="ORF">HMPREF9302_05065</name>
</gene>
<dbReference type="InterPro" id="IPR041685">
    <property type="entry name" value="AAA_GajA/Old/RecF-like"/>
</dbReference>
<evidence type="ECO:0000259" key="1">
    <source>
        <dbReference type="Pfam" id="PF13175"/>
    </source>
</evidence>
<reference evidence="2 3" key="1">
    <citation type="submission" date="2014-07" db="EMBL/GenBank/DDBJ databases">
        <authorList>
            <person name="McCorrison J."/>
            <person name="Sanka R."/>
            <person name="Torralba M."/>
            <person name="Gillis M."/>
            <person name="Haft D.H."/>
            <person name="Methe B."/>
            <person name="Sutton G."/>
            <person name="Nelson K.E."/>
        </authorList>
    </citation>
    <scope>NUCLEOTIDE SEQUENCE [LARGE SCALE GENOMIC DNA]</scope>
    <source>
        <strain evidence="2 3">DNF00058</strain>
    </source>
</reference>
<evidence type="ECO:0000313" key="3">
    <source>
        <dbReference type="Proteomes" id="UP000029614"/>
    </source>
</evidence>
<dbReference type="CDD" id="cd00267">
    <property type="entry name" value="ABC_ATPase"/>
    <property type="match status" value="1"/>
</dbReference>
<accession>A0A096AY65</accession>
<evidence type="ECO:0000313" key="2">
    <source>
        <dbReference type="EMBL" id="KGF52033.1"/>
    </source>
</evidence>
<dbReference type="Proteomes" id="UP000029614">
    <property type="component" value="Unassembled WGS sequence"/>
</dbReference>
<dbReference type="RefSeq" id="WP_036855301.1">
    <property type="nucleotide sequence ID" value="NZ_JRNU01000018.1"/>
</dbReference>
<dbReference type="InterPro" id="IPR051396">
    <property type="entry name" value="Bact_Antivir_Def_Nuclease"/>
</dbReference>
<dbReference type="OrthoDB" id="997844at2"/>
<name>A0A096AY65_9BACT</name>
<dbReference type="SUPFAM" id="SSF52540">
    <property type="entry name" value="P-loop containing nucleoside triphosphate hydrolases"/>
    <property type="match status" value="1"/>
</dbReference>
<dbReference type="AlphaFoldDB" id="A0A096AY65"/>
<feature type="domain" description="Endonuclease GajA/Old nuclease/RecF-like AAA" evidence="1">
    <location>
        <begin position="45"/>
        <end position="567"/>
    </location>
</feature>
<dbReference type="InterPro" id="IPR027417">
    <property type="entry name" value="P-loop_NTPase"/>
</dbReference>
<comment type="caution">
    <text evidence="2">The sequence shown here is derived from an EMBL/GenBank/DDBJ whole genome shotgun (WGS) entry which is preliminary data.</text>
</comment>